<evidence type="ECO:0000256" key="7">
    <source>
        <dbReference type="ARBA" id="ARBA00048670"/>
    </source>
</evidence>
<evidence type="ECO:0000256" key="1">
    <source>
        <dbReference type="ARBA" id="ARBA00004974"/>
    </source>
</evidence>
<accession>A0ABP6Y764</accession>
<evidence type="ECO:0000256" key="6">
    <source>
        <dbReference type="ARBA" id="ARBA00023304"/>
    </source>
</evidence>
<keyword evidence="6 8" id="KW-0100">Branched-chain amino acid biosynthesis</keyword>
<dbReference type="NCBIfam" id="NF008864">
    <property type="entry name" value="PRK11895.1"/>
    <property type="match status" value="1"/>
</dbReference>
<dbReference type="PANTHER" id="PTHR30239:SF0">
    <property type="entry name" value="ACETOLACTATE SYNTHASE SMALL SUBUNIT 1, CHLOROPLASTIC"/>
    <property type="match status" value="1"/>
</dbReference>
<dbReference type="InterPro" id="IPR054480">
    <property type="entry name" value="AHAS_small-like_ACT"/>
</dbReference>
<evidence type="ECO:0000259" key="9">
    <source>
        <dbReference type="PROSITE" id="PS51671"/>
    </source>
</evidence>
<dbReference type="PROSITE" id="PS51671">
    <property type="entry name" value="ACT"/>
    <property type="match status" value="1"/>
</dbReference>
<keyword evidence="11" id="KW-1185">Reference proteome</keyword>
<dbReference type="InterPro" id="IPR002912">
    <property type="entry name" value="ACT_dom"/>
</dbReference>
<dbReference type="CDD" id="cd04878">
    <property type="entry name" value="ACT_AHAS"/>
    <property type="match status" value="1"/>
</dbReference>
<comment type="caution">
    <text evidence="10">The sequence shown here is derived from an EMBL/GenBank/DDBJ whole genome shotgun (WGS) entry which is preliminary data.</text>
</comment>
<dbReference type="Proteomes" id="UP001500767">
    <property type="component" value="Unassembled WGS sequence"/>
</dbReference>
<dbReference type="InterPro" id="IPR019455">
    <property type="entry name" value="Acetolactate_synth_ssu_C"/>
</dbReference>
<reference evidence="11" key="1">
    <citation type="journal article" date="2019" name="Int. J. Syst. Evol. Microbiol.">
        <title>The Global Catalogue of Microorganisms (GCM) 10K type strain sequencing project: providing services to taxonomists for standard genome sequencing and annotation.</title>
        <authorList>
            <consortium name="The Broad Institute Genomics Platform"/>
            <consortium name="The Broad Institute Genome Sequencing Center for Infectious Disease"/>
            <person name="Wu L."/>
            <person name="Ma J."/>
        </authorList>
    </citation>
    <scope>NUCLEOTIDE SEQUENCE [LARGE SCALE GENOMIC DNA]</scope>
    <source>
        <strain evidence="11">JCM 16540</strain>
    </source>
</reference>
<evidence type="ECO:0000256" key="2">
    <source>
        <dbReference type="ARBA" id="ARBA00005025"/>
    </source>
</evidence>
<comment type="subunit">
    <text evidence="4 8">Dimer of large and small chains.</text>
</comment>
<evidence type="ECO:0000256" key="8">
    <source>
        <dbReference type="RuleBase" id="RU368092"/>
    </source>
</evidence>
<dbReference type="Gene3D" id="3.30.70.260">
    <property type="match status" value="1"/>
</dbReference>
<organism evidence="10 11">
    <name type="scientific">Microlunatus spumicola</name>
    <dbReference type="NCBI Taxonomy" id="81499"/>
    <lineage>
        <taxon>Bacteria</taxon>
        <taxon>Bacillati</taxon>
        <taxon>Actinomycetota</taxon>
        <taxon>Actinomycetes</taxon>
        <taxon>Propionibacteriales</taxon>
        <taxon>Propionibacteriaceae</taxon>
        <taxon>Microlunatus</taxon>
    </lineage>
</organism>
<dbReference type="InterPro" id="IPR027271">
    <property type="entry name" value="Acetolactate_synth/TF_NikR_C"/>
</dbReference>
<dbReference type="EC" id="2.2.1.6" evidence="8"/>
<dbReference type="Pfam" id="PF10369">
    <property type="entry name" value="ALS_ss_C"/>
    <property type="match status" value="1"/>
</dbReference>
<evidence type="ECO:0000313" key="11">
    <source>
        <dbReference type="Proteomes" id="UP001500767"/>
    </source>
</evidence>
<dbReference type="InterPro" id="IPR045865">
    <property type="entry name" value="ACT-like_dom_sf"/>
</dbReference>
<evidence type="ECO:0000313" key="10">
    <source>
        <dbReference type="EMBL" id="GAA3578468.1"/>
    </source>
</evidence>
<dbReference type="Pfam" id="PF22629">
    <property type="entry name" value="ACT_AHAS_ss"/>
    <property type="match status" value="1"/>
</dbReference>
<sequence length="180" mass="19524">MSAHTLSVLVQNVPGVLARVSGLVSRRGFNIESLAVGPTESPEISRITLSVDVDDLVLEQMTKQLNKLIEVLKIVELETSAVHRELILIKVGADLDHRGRVLEILQLFQGAKAVDISPETITIEAVGSPEKLAALMQLLEPFGIRELVQSGVVAMGRGPRSITDRGGRSAERHKSIRLVP</sequence>
<dbReference type="RefSeq" id="WP_204912843.1">
    <property type="nucleotide sequence ID" value="NZ_BAAAYR010000006.1"/>
</dbReference>
<name>A0ABP6Y764_9ACTN</name>
<keyword evidence="5 8" id="KW-0028">Amino-acid biosynthesis</keyword>
<comment type="catalytic activity">
    <reaction evidence="7 8">
        <text>2 pyruvate + H(+) = (2S)-2-acetolactate + CO2</text>
        <dbReference type="Rhea" id="RHEA:25249"/>
        <dbReference type="ChEBI" id="CHEBI:15361"/>
        <dbReference type="ChEBI" id="CHEBI:15378"/>
        <dbReference type="ChEBI" id="CHEBI:16526"/>
        <dbReference type="ChEBI" id="CHEBI:58476"/>
        <dbReference type="EC" id="2.2.1.6"/>
    </reaction>
</comment>
<evidence type="ECO:0000256" key="3">
    <source>
        <dbReference type="ARBA" id="ARBA00006341"/>
    </source>
</evidence>
<keyword evidence="8" id="KW-0808">Transferase</keyword>
<dbReference type="InterPro" id="IPR004789">
    <property type="entry name" value="Acetalactate_synth_ssu"/>
</dbReference>
<gene>
    <name evidence="10" type="primary">ilvN</name>
    <name evidence="10" type="ORF">GCM10022197_39860</name>
</gene>
<feature type="domain" description="ACT" evidence="9">
    <location>
        <begin position="5"/>
        <end position="80"/>
    </location>
</feature>
<evidence type="ECO:0000256" key="5">
    <source>
        <dbReference type="ARBA" id="ARBA00022605"/>
    </source>
</evidence>
<comment type="pathway">
    <text evidence="1 8">Amino-acid biosynthesis; L-isoleucine biosynthesis; L-isoleucine from 2-oxobutanoate: step 1/4.</text>
</comment>
<dbReference type="EMBL" id="BAAAYR010000006">
    <property type="protein sequence ID" value="GAA3578468.1"/>
    <property type="molecule type" value="Genomic_DNA"/>
</dbReference>
<comment type="similarity">
    <text evidence="3 8">Belongs to the acetolactate synthase small subunit family.</text>
</comment>
<proteinExistence type="inferred from homology"/>
<evidence type="ECO:0000256" key="4">
    <source>
        <dbReference type="ARBA" id="ARBA00011744"/>
    </source>
</evidence>
<dbReference type="PANTHER" id="PTHR30239">
    <property type="entry name" value="ACETOLACTATE SYNTHASE SMALL SUBUNIT"/>
    <property type="match status" value="1"/>
</dbReference>
<dbReference type="InterPro" id="IPR039557">
    <property type="entry name" value="AHAS_ACT"/>
</dbReference>
<comment type="function">
    <text evidence="8">Catalyzes the conversion of 2 pyruvate molecules into acetolactate in the first common step of the biosynthetic pathway of the branched-amino acids such as leucine, isoleucine, and valine.</text>
</comment>
<protein>
    <recommendedName>
        <fullName evidence="8">Acetolactate synthase small subunit</fullName>
        <shortName evidence="8">AHAS</shortName>
        <shortName evidence="8">ALS</shortName>
        <ecNumber evidence="8">2.2.1.6</ecNumber>
    </recommendedName>
    <alternativeName>
        <fullName evidence="8">Acetohydroxy-acid synthase small subunit</fullName>
    </alternativeName>
</protein>
<dbReference type="Gene3D" id="3.30.70.1150">
    <property type="entry name" value="ACT-like. Chain A, domain 2"/>
    <property type="match status" value="1"/>
</dbReference>
<dbReference type="NCBIfam" id="TIGR00119">
    <property type="entry name" value="acolac_sm"/>
    <property type="match status" value="1"/>
</dbReference>
<dbReference type="SUPFAM" id="SSF55021">
    <property type="entry name" value="ACT-like"/>
    <property type="match status" value="2"/>
</dbReference>
<comment type="pathway">
    <text evidence="2 8">Amino-acid biosynthesis; L-valine biosynthesis; L-valine from pyruvate: step 1/4.</text>
</comment>